<dbReference type="Proteomes" id="UP001159363">
    <property type="component" value="Chromosome 3"/>
</dbReference>
<dbReference type="InterPro" id="IPR027417">
    <property type="entry name" value="P-loop_NTPase"/>
</dbReference>
<keyword evidence="3" id="KW-1185">Reference proteome</keyword>
<accession>A0ABQ9I3P7</accession>
<sequence length="254" mass="30161">MYEQFLRKVPTTEQRQLLQLCSTSMSSYIKILIKIYNTESTGSIRAKHYYDIIMEHWDDEDIDTNALDWFSDFFKQNKIKPVTFYTNFIRIQSCMMKKINGFIVQGPTNAGKSTITRLLTQDMRPTLLTRERTPITTDIKHMDKEIIEGYRSSSLTTNTPIWNWLEASEIPPLKCRTFVYQFNTQIEHQTLSWLSMRKPPTILQPQHLYTHMLYHINEINEELAQTHENDMPGRNRPVHPHRDRSRSPVKKQEH</sequence>
<dbReference type="EMBL" id="JARBHB010000003">
    <property type="protein sequence ID" value="KAJ8891273.1"/>
    <property type="molecule type" value="Genomic_DNA"/>
</dbReference>
<evidence type="ECO:0000313" key="3">
    <source>
        <dbReference type="Proteomes" id="UP001159363"/>
    </source>
</evidence>
<evidence type="ECO:0000256" key="1">
    <source>
        <dbReference type="SAM" id="MobiDB-lite"/>
    </source>
</evidence>
<proteinExistence type="predicted"/>
<organism evidence="2 3">
    <name type="scientific">Dryococelus australis</name>
    <dbReference type="NCBI Taxonomy" id="614101"/>
    <lineage>
        <taxon>Eukaryota</taxon>
        <taxon>Metazoa</taxon>
        <taxon>Ecdysozoa</taxon>
        <taxon>Arthropoda</taxon>
        <taxon>Hexapoda</taxon>
        <taxon>Insecta</taxon>
        <taxon>Pterygota</taxon>
        <taxon>Neoptera</taxon>
        <taxon>Polyneoptera</taxon>
        <taxon>Phasmatodea</taxon>
        <taxon>Verophasmatodea</taxon>
        <taxon>Anareolatae</taxon>
        <taxon>Phasmatidae</taxon>
        <taxon>Eurycanthinae</taxon>
        <taxon>Dryococelus</taxon>
    </lineage>
</organism>
<feature type="region of interest" description="Disordered" evidence="1">
    <location>
        <begin position="228"/>
        <end position="254"/>
    </location>
</feature>
<comment type="caution">
    <text evidence="2">The sequence shown here is derived from an EMBL/GenBank/DDBJ whole genome shotgun (WGS) entry which is preliminary data.</text>
</comment>
<dbReference type="Gene3D" id="3.40.50.300">
    <property type="entry name" value="P-loop containing nucleotide triphosphate hydrolases"/>
    <property type="match status" value="1"/>
</dbReference>
<protein>
    <submittedName>
        <fullName evidence="2">Uncharacterized protein</fullName>
    </submittedName>
</protein>
<name>A0ABQ9I3P7_9NEOP</name>
<reference evidence="2 3" key="1">
    <citation type="submission" date="2023-02" db="EMBL/GenBank/DDBJ databases">
        <title>LHISI_Scaffold_Assembly.</title>
        <authorList>
            <person name="Stuart O.P."/>
            <person name="Cleave R."/>
            <person name="Magrath M.J.L."/>
            <person name="Mikheyev A.S."/>
        </authorList>
    </citation>
    <scope>NUCLEOTIDE SEQUENCE [LARGE SCALE GENOMIC DNA]</scope>
    <source>
        <strain evidence="2">Daus_M_001</strain>
        <tissue evidence="2">Leg muscle</tissue>
    </source>
</reference>
<evidence type="ECO:0000313" key="2">
    <source>
        <dbReference type="EMBL" id="KAJ8891273.1"/>
    </source>
</evidence>
<feature type="compositionally biased region" description="Basic residues" evidence="1">
    <location>
        <begin position="236"/>
        <end position="254"/>
    </location>
</feature>
<gene>
    <name evidence="2" type="ORF">PR048_010789</name>
</gene>
<dbReference type="SUPFAM" id="SSF52540">
    <property type="entry name" value="P-loop containing nucleoside triphosphate hydrolases"/>
    <property type="match status" value="1"/>
</dbReference>